<protein>
    <submittedName>
        <fullName evidence="2">Uncharacterized protein</fullName>
    </submittedName>
</protein>
<reference evidence="2" key="1">
    <citation type="submission" date="2022-11" db="EMBL/GenBank/DDBJ databases">
        <title>Centuries of genome instability and evolution in soft-shell clam transmissible cancer (bioRxiv).</title>
        <authorList>
            <person name="Hart S.F.M."/>
            <person name="Yonemitsu M.A."/>
            <person name="Giersch R.M."/>
            <person name="Beal B.F."/>
            <person name="Arriagada G."/>
            <person name="Davis B.W."/>
            <person name="Ostrander E.A."/>
            <person name="Goff S.P."/>
            <person name="Metzger M.J."/>
        </authorList>
    </citation>
    <scope>NUCLEOTIDE SEQUENCE</scope>
    <source>
        <strain evidence="2">MELC-2E11</strain>
        <tissue evidence="2">Siphon/mantle</tissue>
    </source>
</reference>
<evidence type="ECO:0000313" key="3">
    <source>
        <dbReference type="Proteomes" id="UP001164746"/>
    </source>
</evidence>
<dbReference type="EMBL" id="CP111016">
    <property type="protein sequence ID" value="WAR06466.1"/>
    <property type="molecule type" value="Genomic_DNA"/>
</dbReference>
<dbReference type="Proteomes" id="UP001164746">
    <property type="component" value="Chromosome 5"/>
</dbReference>
<feature type="transmembrane region" description="Helical" evidence="1">
    <location>
        <begin position="6"/>
        <end position="24"/>
    </location>
</feature>
<name>A0ABY7ECP0_MYAAR</name>
<evidence type="ECO:0000313" key="2">
    <source>
        <dbReference type="EMBL" id="WAR06466.1"/>
    </source>
</evidence>
<keyword evidence="1" id="KW-0812">Transmembrane</keyword>
<accession>A0ABY7ECP0</accession>
<organism evidence="2 3">
    <name type="scientific">Mya arenaria</name>
    <name type="common">Soft-shell clam</name>
    <dbReference type="NCBI Taxonomy" id="6604"/>
    <lineage>
        <taxon>Eukaryota</taxon>
        <taxon>Metazoa</taxon>
        <taxon>Spiralia</taxon>
        <taxon>Lophotrochozoa</taxon>
        <taxon>Mollusca</taxon>
        <taxon>Bivalvia</taxon>
        <taxon>Autobranchia</taxon>
        <taxon>Heteroconchia</taxon>
        <taxon>Euheterodonta</taxon>
        <taxon>Imparidentia</taxon>
        <taxon>Neoheterodontei</taxon>
        <taxon>Myida</taxon>
        <taxon>Myoidea</taxon>
        <taxon>Myidae</taxon>
        <taxon>Mya</taxon>
    </lineage>
</organism>
<sequence length="97" mass="10939">MDKIIWFITIYIVFVFTPLVNSLATNTTLENTLMPNTPMISKLITNTIIDNTTTAENRSSDIAVRAILATLLCRVEQLISMKENGEETVVSRRVCFN</sequence>
<keyword evidence="1" id="KW-1133">Transmembrane helix</keyword>
<evidence type="ECO:0000256" key="1">
    <source>
        <dbReference type="SAM" id="Phobius"/>
    </source>
</evidence>
<gene>
    <name evidence="2" type="ORF">MAR_021835</name>
</gene>
<keyword evidence="3" id="KW-1185">Reference proteome</keyword>
<proteinExistence type="predicted"/>
<keyword evidence="1" id="KW-0472">Membrane</keyword>